<evidence type="ECO:0000256" key="1">
    <source>
        <dbReference type="ARBA" id="ARBA00008894"/>
    </source>
</evidence>
<evidence type="ECO:0000256" key="5">
    <source>
        <dbReference type="ARBA" id="ARBA00022821"/>
    </source>
</evidence>
<reference evidence="7" key="3">
    <citation type="journal article" date="2017" name="Nature">
        <title>Genome sequence of the progenitor of the wheat D genome Aegilops tauschii.</title>
        <authorList>
            <person name="Luo M.C."/>
            <person name="Gu Y.Q."/>
            <person name="Puiu D."/>
            <person name="Wang H."/>
            <person name="Twardziok S.O."/>
            <person name="Deal K.R."/>
            <person name="Huo N."/>
            <person name="Zhu T."/>
            <person name="Wang L."/>
            <person name="Wang Y."/>
            <person name="McGuire P.E."/>
            <person name="Liu S."/>
            <person name="Long H."/>
            <person name="Ramasamy R.K."/>
            <person name="Rodriguez J.C."/>
            <person name="Van S.L."/>
            <person name="Yuan L."/>
            <person name="Wang Z."/>
            <person name="Xia Z."/>
            <person name="Xiao L."/>
            <person name="Anderson O.D."/>
            <person name="Ouyang S."/>
            <person name="Liang Y."/>
            <person name="Zimin A.V."/>
            <person name="Pertea G."/>
            <person name="Qi P."/>
            <person name="Bennetzen J.L."/>
            <person name="Dai X."/>
            <person name="Dawson M.W."/>
            <person name="Muller H.G."/>
            <person name="Kugler K."/>
            <person name="Rivarola-Duarte L."/>
            <person name="Spannagl M."/>
            <person name="Mayer K.F.X."/>
            <person name="Lu F.H."/>
            <person name="Bevan M.W."/>
            <person name="Leroy P."/>
            <person name="Li P."/>
            <person name="You F.M."/>
            <person name="Sun Q."/>
            <person name="Liu Z."/>
            <person name="Lyons E."/>
            <person name="Wicker T."/>
            <person name="Salzberg S.L."/>
            <person name="Devos K.M."/>
            <person name="Dvorak J."/>
        </authorList>
    </citation>
    <scope>NUCLEOTIDE SEQUENCE [LARGE SCALE GENOMIC DNA]</scope>
    <source>
        <strain evidence="7">cv. AL8/78</strain>
    </source>
</reference>
<dbReference type="GO" id="GO:0006952">
    <property type="term" value="P:defense response"/>
    <property type="evidence" value="ECO:0007669"/>
    <property type="project" value="UniProtKB-KW"/>
</dbReference>
<dbReference type="InterPro" id="IPR041118">
    <property type="entry name" value="Rx_N"/>
</dbReference>
<proteinExistence type="inferred from homology"/>
<protein>
    <recommendedName>
        <fullName evidence="6">Disease resistance N-terminal domain-containing protein</fullName>
    </recommendedName>
</protein>
<keyword evidence="2" id="KW-0433">Leucine-rich repeat</keyword>
<evidence type="ECO:0000313" key="8">
    <source>
        <dbReference type="Proteomes" id="UP000015105"/>
    </source>
</evidence>
<accession>A0A453QVC4</accession>
<dbReference type="GO" id="GO:0000166">
    <property type="term" value="F:nucleotide binding"/>
    <property type="evidence" value="ECO:0007669"/>
    <property type="project" value="UniProtKB-KW"/>
</dbReference>
<dbReference type="Gene3D" id="1.20.5.4130">
    <property type="match status" value="1"/>
</dbReference>
<dbReference type="Pfam" id="PF18052">
    <property type="entry name" value="Rx_N"/>
    <property type="match status" value="1"/>
</dbReference>
<dbReference type="Proteomes" id="UP000015105">
    <property type="component" value="Chromosome 7D"/>
</dbReference>
<name>A0A453QVC4_AEGTS</name>
<sequence length="158" mass="16997">SGRVVISTSIHFLATLPAMGFSVGETLASAVVKEAVNMIRVAAEREAGLLWSFKDDLGAMGDTLETIHAALRDAVAARGPAPDERTRLLLGRLKAAAQDIEDLLEEFADAGARGRRSNWLREVRVLPEIDMCASTNSEVAVSKVCNFVSKMSLSLILE</sequence>
<reference evidence="7" key="4">
    <citation type="submission" date="2019-03" db="UniProtKB">
        <authorList>
            <consortium name="EnsemblPlants"/>
        </authorList>
    </citation>
    <scope>IDENTIFICATION</scope>
</reference>
<dbReference type="EnsemblPlants" id="AET7Gv20333900.3">
    <property type="protein sequence ID" value="AET7Gv20333900.3"/>
    <property type="gene ID" value="AET7Gv20333900"/>
</dbReference>
<keyword evidence="4" id="KW-0547">Nucleotide-binding</keyword>
<dbReference type="AlphaFoldDB" id="A0A453QVC4"/>
<organism evidence="7 8">
    <name type="scientific">Aegilops tauschii subsp. strangulata</name>
    <name type="common">Goatgrass</name>
    <dbReference type="NCBI Taxonomy" id="200361"/>
    <lineage>
        <taxon>Eukaryota</taxon>
        <taxon>Viridiplantae</taxon>
        <taxon>Streptophyta</taxon>
        <taxon>Embryophyta</taxon>
        <taxon>Tracheophyta</taxon>
        <taxon>Spermatophyta</taxon>
        <taxon>Magnoliopsida</taxon>
        <taxon>Liliopsida</taxon>
        <taxon>Poales</taxon>
        <taxon>Poaceae</taxon>
        <taxon>BOP clade</taxon>
        <taxon>Pooideae</taxon>
        <taxon>Triticodae</taxon>
        <taxon>Triticeae</taxon>
        <taxon>Triticinae</taxon>
        <taxon>Aegilops</taxon>
    </lineage>
</organism>
<keyword evidence="8" id="KW-1185">Reference proteome</keyword>
<reference evidence="8" key="2">
    <citation type="journal article" date="2017" name="Nat. Plants">
        <title>The Aegilops tauschii genome reveals multiple impacts of transposons.</title>
        <authorList>
            <person name="Zhao G."/>
            <person name="Zou C."/>
            <person name="Li K."/>
            <person name="Wang K."/>
            <person name="Li T."/>
            <person name="Gao L."/>
            <person name="Zhang X."/>
            <person name="Wang H."/>
            <person name="Yang Z."/>
            <person name="Liu X."/>
            <person name="Jiang W."/>
            <person name="Mao L."/>
            <person name="Kong X."/>
            <person name="Jiao Y."/>
            <person name="Jia J."/>
        </authorList>
    </citation>
    <scope>NUCLEOTIDE SEQUENCE [LARGE SCALE GENOMIC DNA]</scope>
    <source>
        <strain evidence="8">cv. AL8/78</strain>
    </source>
</reference>
<evidence type="ECO:0000256" key="4">
    <source>
        <dbReference type="ARBA" id="ARBA00022741"/>
    </source>
</evidence>
<evidence type="ECO:0000256" key="2">
    <source>
        <dbReference type="ARBA" id="ARBA00022614"/>
    </source>
</evidence>
<comment type="similarity">
    <text evidence="1">Belongs to the disease resistance NB-LRR family.</text>
</comment>
<feature type="domain" description="Disease resistance N-terminal" evidence="6">
    <location>
        <begin position="31"/>
        <end position="118"/>
    </location>
</feature>
<reference evidence="7" key="5">
    <citation type="journal article" date="2021" name="G3 (Bethesda)">
        <title>Aegilops tauschii genome assembly Aet v5.0 features greater sequence contiguity and improved annotation.</title>
        <authorList>
            <person name="Wang L."/>
            <person name="Zhu T."/>
            <person name="Rodriguez J.C."/>
            <person name="Deal K.R."/>
            <person name="Dubcovsky J."/>
            <person name="McGuire P.E."/>
            <person name="Lux T."/>
            <person name="Spannagl M."/>
            <person name="Mayer K.F.X."/>
            <person name="Baldrich P."/>
            <person name="Meyers B.C."/>
            <person name="Huo N."/>
            <person name="Gu Y.Q."/>
            <person name="Zhou H."/>
            <person name="Devos K.M."/>
            <person name="Bennetzen J.L."/>
            <person name="Unver T."/>
            <person name="Budak H."/>
            <person name="Gulick P.J."/>
            <person name="Galiba G."/>
            <person name="Kalapos B."/>
            <person name="Nelson D.R."/>
            <person name="Li P."/>
            <person name="You F.M."/>
            <person name="Luo M.C."/>
            <person name="Dvorak J."/>
        </authorList>
    </citation>
    <scope>NUCLEOTIDE SEQUENCE [LARGE SCALE GENOMIC DNA]</scope>
    <source>
        <strain evidence="7">cv. AL8/78</strain>
    </source>
</reference>
<evidence type="ECO:0000256" key="3">
    <source>
        <dbReference type="ARBA" id="ARBA00022737"/>
    </source>
</evidence>
<reference evidence="8" key="1">
    <citation type="journal article" date="2014" name="Science">
        <title>Ancient hybridizations among the ancestral genomes of bread wheat.</title>
        <authorList>
            <consortium name="International Wheat Genome Sequencing Consortium,"/>
            <person name="Marcussen T."/>
            <person name="Sandve S.R."/>
            <person name="Heier L."/>
            <person name="Spannagl M."/>
            <person name="Pfeifer M."/>
            <person name="Jakobsen K.S."/>
            <person name="Wulff B.B."/>
            <person name="Steuernagel B."/>
            <person name="Mayer K.F."/>
            <person name="Olsen O.A."/>
        </authorList>
    </citation>
    <scope>NUCLEOTIDE SEQUENCE [LARGE SCALE GENOMIC DNA]</scope>
    <source>
        <strain evidence="8">cv. AL8/78</strain>
    </source>
</reference>
<evidence type="ECO:0000259" key="6">
    <source>
        <dbReference type="Pfam" id="PF18052"/>
    </source>
</evidence>
<dbReference type="Gramene" id="AET7Gv20333900.3">
    <property type="protein sequence ID" value="AET7Gv20333900.3"/>
    <property type="gene ID" value="AET7Gv20333900"/>
</dbReference>
<evidence type="ECO:0000313" key="7">
    <source>
        <dbReference type="EnsemblPlants" id="AET7Gv20333900.3"/>
    </source>
</evidence>
<keyword evidence="3" id="KW-0677">Repeat</keyword>
<keyword evidence="5" id="KW-0611">Plant defense</keyword>